<evidence type="ECO:0000313" key="3">
    <source>
        <dbReference type="Proteomes" id="UP000216107"/>
    </source>
</evidence>
<dbReference type="RefSeq" id="WP_095523203.1">
    <property type="nucleotide sequence ID" value="NZ_MDUX01000003.1"/>
</dbReference>
<dbReference type="OrthoDB" id="8584954at2"/>
<reference evidence="1 4" key="1">
    <citation type="submission" date="2016-08" db="EMBL/GenBank/DDBJ databases">
        <title>Candidatus Dactylopiibacterium carminicum genome sequence.</title>
        <authorList>
            <person name="Ramirez-Puebla S.T."/>
            <person name="Ormeno-Orrillo E."/>
            <person name="Vera-Ponce De Leon A."/>
            <person name="Luis L."/>
            <person name="Sanchez-Flores A."/>
            <person name="Monica R."/>
            <person name="Martinez-Romero E."/>
        </authorList>
    </citation>
    <scope>NUCLEOTIDE SEQUENCE [LARGE SCALE GENOMIC DNA]</scope>
    <source>
        <strain evidence="1">END1</strain>
    </source>
</reference>
<evidence type="ECO:0000313" key="1">
    <source>
        <dbReference type="EMBL" id="KAF7600635.1"/>
    </source>
</evidence>
<protein>
    <recommendedName>
        <fullName evidence="5">Retention module-containing protein</fullName>
    </recommendedName>
</protein>
<accession>A0A272EYE9</accession>
<sequence length="290" mass="29669">MATENNAPIHSAVVIRIDGNAYIRNEQGQLQAIKAGDRIEEGQRIVIDAQGQLVVMLDNGRAVDISGGQEFTADAEMLAPTGVDRNEAAVAQGSDAAVQNVIAALEAGQDPFNVLEPTAAGVAAEAGTAEGAHGFVRLMRIVEDTTPQGFEFSAQQASGDTALVTPATEDDRPAAQADAASQQATLAAPTVQILTDSNADGFINRAEQGSTGSATVKIDLPTGTSVGDTLTITDGQGNTQTHTITAEDLSNGWTTTVTYPAEGETLQVIAVVTTPDGTSSPPGSAAAQLD</sequence>
<dbReference type="NCBIfam" id="NF033682">
    <property type="entry name" value="retention_LapA"/>
    <property type="match status" value="1"/>
</dbReference>
<gene>
    <name evidence="1" type="ORF">BGI27_01760</name>
    <name evidence="2" type="ORF">CGU29_01410</name>
</gene>
<dbReference type="EMBL" id="NMRN01000002">
    <property type="protein sequence ID" value="PAS95131.1"/>
    <property type="molecule type" value="Genomic_DNA"/>
</dbReference>
<evidence type="ECO:0008006" key="5">
    <source>
        <dbReference type="Google" id="ProtNLM"/>
    </source>
</evidence>
<dbReference type="Proteomes" id="UP000216107">
    <property type="component" value="Unassembled WGS sequence"/>
</dbReference>
<evidence type="ECO:0000313" key="2">
    <source>
        <dbReference type="EMBL" id="PAS95131.1"/>
    </source>
</evidence>
<reference evidence="2 3" key="2">
    <citation type="submission" date="2017-07" db="EMBL/GenBank/DDBJ databases">
        <title>Candidatus Dactylopiibacterium carminicum, a nitrogen-fixing symbiont of the cochineal insect Dactylopius coccus and Dactylopius opuntiae (Hemiptera: Coccoidea: Dactylopiidae).</title>
        <authorList>
            <person name="Vera A."/>
        </authorList>
    </citation>
    <scope>NUCLEOTIDE SEQUENCE [LARGE SCALE GENOMIC DNA]</scope>
    <source>
        <strain evidence="2 3">NFDCM</strain>
    </source>
</reference>
<keyword evidence="4" id="KW-1185">Reference proteome</keyword>
<dbReference type="EMBL" id="MDUX01000003">
    <property type="protein sequence ID" value="KAF7600635.1"/>
    <property type="molecule type" value="Genomic_DNA"/>
</dbReference>
<dbReference type="AlphaFoldDB" id="A0A272EYE9"/>
<comment type="caution">
    <text evidence="2">The sequence shown here is derived from an EMBL/GenBank/DDBJ whole genome shotgun (WGS) entry which is preliminary data.</text>
</comment>
<evidence type="ECO:0000313" key="4">
    <source>
        <dbReference type="Proteomes" id="UP000623509"/>
    </source>
</evidence>
<organism evidence="2 3">
    <name type="scientific">Candidatus Dactylopiibacterium carminicum</name>
    <dbReference type="NCBI Taxonomy" id="857335"/>
    <lineage>
        <taxon>Bacteria</taxon>
        <taxon>Pseudomonadati</taxon>
        <taxon>Pseudomonadota</taxon>
        <taxon>Betaproteobacteria</taxon>
        <taxon>Rhodocyclales</taxon>
        <taxon>Rhodocyclaceae</taxon>
        <taxon>Candidatus Dactylopiibacterium</taxon>
    </lineage>
</organism>
<name>A0A272EYE9_9RHOO</name>
<dbReference type="Proteomes" id="UP000623509">
    <property type="component" value="Unassembled WGS sequence"/>
</dbReference>
<proteinExistence type="predicted"/>
<dbReference type="InterPro" id="IPR047777">
    <property type="entry name" value="LapA-like_RM"/>
</dbReference>